<dbReference type="Proteomes" id="UP001163603">
    <property type="component" value="Chromosome 1"/>
</dbReference>
<evidence type="ECO:0000313" key="1">
    <source>
        <dbReference type="EMBL" id="KAJ0054145.1"/>
    </source>
</evidence>
<organism evidence="1 2">
    <name type="scientific">Pistacia integerrima</name>
    <dbReference type="NCBI Taxonomy" id="434235"/>
    <lineage>
        <taxon>Eukaryota</taxon>
        <taxon>Viridiplantae</taxon>
        <taxon>Streptophyta</taxon>
        <taxon>Embryophyta</taxon>
        <taxon>Tracheophyta</taxon>
        <taxon>Spermatophyta</taxon>
        <taxon>Magnoliopsida</taxon>
        <taxon>eudicotyledons</taxon>
        <taxon>Gunneridae</taxon>
        <taxon>Pentapetalae</taxon>
        <taxon>rosids</taxon>
        <taxon>malvids</taxon>
        <taxon>Sapindales</taxon>
        <taxon>Anacardiaceae</taxon>
        <taxon>Pistacia</taxon>
    </lineage>
</organism>
<sequence>MHWHLGRLLQHVQGYLVVELIQGIPET</sequence>
<name>A0ACC0ZLK2_9ROSI</name>
<evidence type="ECO:0000313" key="2">
    <source>
        <dbReference type="Proteomes" id="UP001163603"/>
    </source>
</evidence>
<keyword evidence="2" id="KW-1185">Reference proteome</keyword>
<reference evidence="2" key="1">
    <citation type="journal article" date="2023" name="G3 (Bethesda)">
        <title>Genome assembly and association tests identify interacting loci associated with vigor, precocity, and sex in interspecific pistachio rootstocks.</title>
        <authorList>
            <person name="Palmer W."/>
            <person name="Jacygrad E."/>
            <person name="Sagayaradj S."/>
            <person name="Cavanaugh K."/>
            <person name="Han R."/>
            <person name="Bertier L."/>
            <person name="Beede B."/>
            <person name="Kafkas S."/>
            <person name="Golino D."/>
            <person name="Preece J."/>
            <person name="Michelmore R."/>
        </authorList>
    </citation>
    <scope>NUCLEOTIDE SEQUENCE [LARGE SCALE GENOMIC DNA]</scope>
</reference>
<proteinExistence type="predicted"/>
<protein>
    <submittedName>
        <fullName evidence="1">Uncharacterized protein</fullName>
    </submittedName>
</protein>
<accession>A0ACC0ZLK2</accession>
<dbReference type="EMBL" id="CM047736">
    <property type="protein sequence ID" value="KAJ0054145.1"/>
    <property type="molecule type" value="Genomic_DNA"/>
</dbReference>
<gene>
    <name evidence="1" type="ORF">Pint_00927</name>
</gene>
<comment type="caution">
    <text evidence="1">The sequence shown here is derived from an EMBL/GenBank/DDBJ whole genome shotgun (WGS) entry which is preliminary data.</text>
</comment>